<sequence>MKLSSPLAMSFRREPRGGAEQQQMTELLSFIDYTIISSTKDRWYCDLTSDGIFRVKEFRNLIDDKFLPSHHEATKWVKCVPIKVNVFMWRARRNGLPTRLNLVSRGVATESSSCPICNNHDEDLLHVCFRCELAQSVLNRVCHWWGLDSRNWGSFADWQLWLSSLKMSSKTKDLLEGVFLVAWWSIWNFRNRPKSSASSVDSVLKPLVDPAHKTRTKTWKIKLCLAGASSLAVHSTESLLTSGTTTDKNGTRGRYLATSLAVLPPRVSTKIRLARDVLAVCEEQSHNAKRAKKRETSEPDLVRWLLRSHGRIGVAGSLIVGFLQNLNRRLQGSRFLGLQVKITWATRLLKFSYNEVDRFSKGYEKSFILSQSYRSFELQRVHGVKDEKHVWFKVELHGAQGNREAEGFQVSNDDDAVAQRRLKDKQLEEKTNTDCLVKEHEKGVQGEREDEVFQVSNDDTGSKMVGGQTKPEEKINTDCLVKEQKKECQVYGRVIDAFIPNRRSKAGNKFGFVRFIHIKDIDRLVRNLCTIWVGRFRLHANVARFQRNPLNKKQNDKVYNEVPTIPARVPCNSKGVFASHNSYVGAVKNKEYKQDTEENSIPSLVLDESCFIQYDYSLALKGKVADYILLTNLKRVLIKE</sequence>
<feature type="region of interest" description="Disordered" evidence="1">
    <location>
        <begin position="1"/>
        <end position="20"/>
    </location>
</feature>
<accession>A0A699GIX5</accession>
<dbReference type="AlphaFoldDB" id="A0A699GIX5"/>
<dbReference type="InterPro" id="IPR035979">
    <property type="entry name" value="RBD_domain_sf"/>
</dbReference>
<organism evidence="3">
    <name type="scientific">Tanacetum cinerariifolium</name>
    <name type="common">Dalmatian daisy</name>
    <name type="synonym">Chrysanthemum cinerariifolium</name>
    <dbReference type="NCBI Taxonomy" id="118510"/>
    <lineage>
        <taxon>Eukaryota</taxon>
        <taxon>Viridiplantae</taxon>
        <taxon>Streptophyta</taxon>
        <taxon>Embryophyta</taxon>
        <taxon>Tracheophyta</taxon>
        <taxon>Spermatophyta</taxon>
        <taxon>Magnoliopsida</taxon>
        <taxon>eudicotyledons</taxon>
        <taxon>Gunneridae</taxon>
        <taxon>Pentapetalae</taxon>
        <taxon>asterids</taxon>
        <taxon>campanulids</taxon>
        <taxon>Asterales</taxon>
        <taxon>Asteraceae</taxon>
        <taxon>Asteroideae</taxon>
        <taxon>Anthemideae</taxon>
        <taxon>Anthemidinae</taxon>
        <taxon>Tanacetum</taxon>
    </lineage>
</organism>
<dbReference type="SUPFAM" id="SSF54928">
    <property type="entry name" value="RNA-binding domain, RBD"/>
    <property type="match status" value="1"/>
</dbReference>
<dbReference type="InterPro" id="IPR026960">
    <property type="entry name" value="RVT-Znf"/>
</dbReference>
<keyword evidence="3" id="KW-0548">Nucleotidyltransferase</keyword>
<dbReference type="GO" id="GO:0003676">
    <property type="term" value="F:nucleic acid binding"/>
    <property type="evidence" value="ECO:0007669"/>
    <property type="project" value="InterPro"/>
</dbReference>
<evidence type="ECO:0000313" key="3">
    <source>
        <dbReference type="EMBL" id="GEU29724.1"/>
    </source>
</evidence>
<name>A0A699GIX5_TANCI</name>
<keyword evidence="3" id="KW-0808">Transferase</keyword>
<feature type="domain" description="Reverse transcriptase zinc-binding" evidence="2">
    <location>
        <begin position="55"/>
        <end position="136"/>
    </location>
</feature>
<reference evidence="3" key="1">
    <citation type="journal article" date="2019" name="Sci. Rep.">
        <title>Draft genome of Tanacetum cinerariifolium, the natural source of mosquito coil.</title>
        <authorList>
            <person name="Yamashiro T."/>
            <person name="Shiraishi A."/>
            <person name="Satake H."/>
            <person name="Nakayama K."/>
        </authorList>
    </citation>
    <scope>NUCLEOTIDE SEQUENCE</scope>
</reference>
<dbReference type="CDD" id="cd00590">
    <property type="entry name" value="RRM_SF"/>
    <property type="match status" value="1"/>
</dbReference>
<gene>
    <name evidence="3" type="ORF">Tci_001702</name>
</gene>
<evidence type="ECO:0000259" key="2">
    <source>
        <dbReference type="Pfam" id="PF13966"/>
    </source>
</evidence>
<keyword evidence="3" id="KW-0695">RNA-directed DNA polymerase</keyword>
<proteinExistence type="predicted"/>
<dbReference type="GO" id="GO:0003964">
    <property type="term" value="F:RNA-directed DNA polymerase activity"/>
    <property type="evidence" value="ECO:0007669"/>
    <property type="project" value="UniProtKB-KW"/>
</dbReference>
<dbReference type="EMBL" id="BKCJ010000093">
    <property type="protein sequence ID" value="GEU29724.1"/>
    <property type="molecule type" value="Genomic_DNA"/>
</dbReference>
<evidence type="ECO:0000256" key="1">
    <source>
        <dbReference type="SAM" id="MobiDB-lite"/>
    </source>
</evidence>
<protein>
    <submittedName>
        <fullName evidence="3">RNA-directed DNA polymerase, eukaryota</fullName>
    </submittedName>
</protein>
<comment type="caution">
    <text evidence="3">The sequence shown here is derived from an EMBL/GenBank/DDBJ whole genome shotgun (WGS) entry which is preliminary data.</text>
</comment>
<dbReference type="Pfam" id="PF13966">
    <property type="entry name" value="zf-RVT"/>
    <property type="match status" value="1"/>
</dbReference>